<protein>
    <recommendedName>
        <fullName evidence="3">C3H1-type domain-containing protein</fullName>
    </recommendedName>
</protein>
<dbReference type="Proteomes" id="UP001055712">
    <property type="component" value="Unassembled WGS sequence"/>
</dbReference>
<keyword evidence="1" id="KW-0863">Zinc-finger</keyword>
<name>A0A9D4TH25_CHLVU</name>
<feature type="region of interest" description="Disordered" evidence="2">
    <location>
        <begin position="75"/>
        <end position="161"/>
    </location>
</feature>
<dbReference type="InterPro" id="IPR000571">
    <property type="entry name" value="Znf_CCCH"/>
</dbReference>
<keyword evidence="1" id="KW-0479">Metal-binding</keyword>
<feature type="domain" description="C3H1-type" evidence="3">
    <location>
        <begin position="529"/>
        <end position="556"/>
    </location>
</feature>
<feature type="compositionally biased region" description="Polar residues" evidence="2">
    <location>
        <begin position="107"/>
        <end position="116"/>
    </location>
</feature>
<evidence type="ECO:0000313" key="4">
    <source>
        <dbReference type="EMBL" id="KAI3425237.1"/>
    </source>
</evidence>
<dbReference type="Gene3D" id="4.10.1000.10">
    <property type="entry name" value="Zinc finger, CCCH-type"/>
    <property type="match status" value="1"/>
</dbReference>
<comment type="caution">
    <text evidence="4">The sequence shown here is derived from an EMBL/GenBank/DDBJ whole genome shotgun (WGS) entry which is preliminary data.</text>
</comment>
<feature type="region of interest" description="Disordered" evidence="2">
    <location>
        <begin position="313"/>
        <end position="333"/>
    </location>
</feature>
<feature type="region of interest" description="Disordered" evidence="2">
    <location>
        <begin position="230"/>
        <end position="299"/>
    </location>
</feature>
<dbReference type="EMBL" id="SIDB01000012">
    <property type="protein sequence ID" value="KAI3425237.1"/>
    <property type="molecule type" value="Genomic_DNA"/>
</dbReference>
<feature type="zinc finger region" description="C3H1-type" evidence="1">
    <location>
        <begin position="529"/>
        <end position="556"/>
    </location>
</feature>
<feature type="region of interest" description="Disordered" evidence="2">
    <location>
        <begin position="1"/>
        <end position="50"/>
    </location>
</feature>
<feature type="domain" description="C3H1-type" evidence="3">
    <location>
        <begin position="502"/>
        <end position="528"/>
    </location>
</feature>
<gene>
    <name evidence="4" type="ORF">D9Q98_009005</name>
</gene>
<keyword evidence="1" id="KW-0862">Zinc</keyword>
<feature type="compositionally biased region" description="Polar residues" evidence="2">
    <location>
        <begin position="143"/>
        <end position="161"/>
    </location>
</feature>
<dbReference type="PANTHER" id="PTHR46156">
    <property type="entry name" value="CCCH ZINGC FINGER"/>
    <property type="match status" value="1"/>
</dbReference>
<reference evidence="4" key="2">
    <citation type="submission" date="2020-11" db="EMBL/GenBank/DDBJ databases">
        <authorList>
            <person name="Cecchin M."/>
            <person name="Marcolungo L."/>
            <person name="Rossato M."/>
            <person name="Girolomoni L."/>
            <person name="Cosentino E."/>
            <person name="Cuine S."/>
            <person name="Li-Beisson Y."/>
            <person name="Delledonne M."/>
            <person name="Ballottari M."/>
        </authorList>
    </citation>
    <scope>NUCLEOTIDE SEQUENCE</scope>
    <source>
        <strain evidence="4">211/11P</strain>
        <tissue evidence="4">Whole cell</tissue>
    </source>
</reference>
<dbReference type="GO" id="GO:0005634">
    <property type="term" value="C:nucleus"/>
    <property type="evidence" value="ECO:0007669"/>
    <property type="project" value="TreeGrafter"/>
</dbReference>
<feature type="zinc finger region" description="C3H1-type" evidence="1">
    <location>
        <begin position="474"/>
        <end position="501"/>
    </location>
</feature>
<dbReference type="SMART" id="SM00356">
    <property type="entry name" value="ZnF_C3H1"/>
    <property type="match status" value="4"/>
</dbReference>
<evidence type="ECO:0000256" key="1">
    <source>
        <dbReference type="PROSITE-ProRule" id="PRU00723"/>
    </source>
</evidence>
<feature type="compositionally biased region" description="Low complexity" evidence="2">
    <location>
        <begin position="117"/>
        <end position="142"/>
    </location>
</feature>
<reference evidence="4" key="1">
    <citation type="journal article" date="2019" name="Plant J.">
        <title>Chlorella vulgaris genome assembly and annotation reveals the molecular basis for metabolic acclimation to high light conditions.</title>
        <authorList>
            <person name="Cecchin M."/>
            <person name="Marcolungo L."/>
            <person name="Rossato M."/>
            <person name="Girolomoni L."/>
            <person name="Cosentino E."/>
            <person name="Cuine S."/>
            <person name="Li-Beisson Y."/>
            <person name="Delledonne M."/>
            <person name="Ballottari M."/>
        </authorList>
    </citation>
    <scope>NUCLEOTIDE SEQUENCE</scope>
    <source>
        <strain evidence="4">211/11P</strain>
    </source>
</reference>
<dbReference type="AlphaFoldDB" id="A0A9D4TH25"/>
<feature type="compositionally biased region" description="Low complexity" evidence="2">
    <location>
        <begin position="230"/>
        <end position="246"/>
    </location>
</feature>
<feature type="compositionally biased region" description="Low complexity" evidence="2">
    <location>
        <begin position="93"/>
        <end position="102"/>
    </location>
</feature>
<organism evidence="4 5">
    <name type="scientific">Chlorella vulgaris</name>
    <name type="common">Green alga</name>
    <dbReference type="NCBI Taxonomy" id="3077"/>
    <lineage>
        <taxon>Eukaryota</taxon>
        <taxon>Viridiplantae</taxon>
        <taxon>Chlorophyta</taxon>
        <taxon>core chlorophytes</taxon>
        <taxon>Trebouxiophyceae</taxon>
        <taxon>Chlorellales</taxon>
        <taxon>Chlorellaceae</taxon>
        <taxon>Chlorella clade</taxon>
        <taxon>Chlorella</taxon>
    </lineage>
</organism>
<evidence type="ECO:0000313" key="5">
    <source>
        <dbReference type="Proteomes" id="UP001055712"/>
    </source>
</evidence>
<dbReference type="GO" id="GO:0008270">
    <property type="term" value="F:zinc ion binding"/>
    <property type="evidence" value="ECO:0007669"/>
    <property type="project" value="UniProtKB-KW"/>
</dbReference>
<evidence type="ECO:0000259" key="3">
    <source>
        <dbReference type="PROSITE" id="PS50103"/>
    </source>
</evidence>
<feature type="zinc finger region" description="C3H1-type" evidence="1">
    <location>
        <begin position="502"/>
        <end position="528"/>
    </location>
</feature>
<accession>A0A9D4TH25</accession>
<feature type="region of interest" description="Disordered" evidence="2">
    <location>
        <begin position="599"/>
        <end position="627"/>
    </location>
</feature>
<dbReference type="PROSITE" id="PS50103">
    <property type="entry name" value="ZF_C3H1"/>
    <property type="match status" value="3"/>
</dbReference>
<feature type="compositionally biased region" description="Basic and acidic residues" evidence="2">
    <location>
        <begin position="605"/>
        <end position="618"/>
    </location>
</feature>
<dbReference type="OrthoDB" id="3247158at2759"/>
<evidence type="ECO:0000256" key="2">
    <source>
        <dbReference type="SAM" id="MobiDB-lite"/>
    </source>
</evidence>
<keyword evidence="5" id="KW-1185">Reference proteome</keyword>
<sequence length="676" mass="70735">MQREQQNHGSFQRRNKYQLRRAGDDAKRGTPGPPALPQQQPVQQLKFGNTKLVRASPELLARLRQQAVDRSAAVAAARQPFERPSVAAATHRPGQPAALTAPAPQPRRSNTWTRPSQQQPAHAAAHARLPAAAAPVIANRQPSTGSRAGTTVEVPTSSSNGQQRVLVYHREQRGKSLRRTAVKAASNSNLTWRKPPSAVAAAVVAAPGTITVSPSAAAASMATGATARKSVPVGSRSSPGVGLRGLQQRKGSKWHRYVRAAGPAPLAVGPRAPTTKRSPINTSKRRMSSSGGGAGSNGSRLLRLAGSVYKVAGKGRGRSLQRQPSQQSVPHMATEAGPLRAPASLAARAGSSATKQAPITTAAAAAAAAAACGARRLTRYKLVSAAIAAAASGTARKARSPAAKVARPAVAAASKRHSSGGLVAKAMAGSSVAKTRRQQAAAGIGKLKIVYCPVYCRTGKCERRGKGCPFKHDSTKRAVCTRWLRGCCQAGALCPLQHQRKPELMPVCIHFLKGQCTAHACPYLHVNLPPSAPTCKRFLRGYCPAGVACPHKHLTLRMVREEKTLDAAAAAAAKDGKRGVQASRQKRAAGRYFDAAAAEPAALSKEPEHRLEADADRTTEEEEVPVTKRQRLDPAVAAGVAAGGAGGGGAAGEAQARRKSDWLKPAFLQGSYVPLQ</sequence>
<feature type="compositionally biased region" description="Polar residues" evidence="2">
    <location>
        <begin position="320"/>
        <end position="329"/>
    </location>
</feature>
<proteinExistence type="predicted"/>
<dbReference type="PANTHER" id="PTHR46156:SF1">
    <property type="entry name" value="ZINC FINGER CCCH DOMAIN-CONTAINING PROTEIN 3"/>
    <property type="match status" value="1"/>
</dbReference>
<feature type="domain" description="C3H1-type" evidence="3">
    <location>
        <begin position="474"/>
        <end position="501"/>
    </location>
</feature>